<dbReference type="InterPro" id="IPR015211">
    <property type="entry name" value="Peptidase_M1_C"/>
</dbReference>
<evidence type="ECO:0008006" key="12">
    <source>
        <dbReference type="Google" id="ProtNLM"/>
    </source>
</evidence>
<dbReference type="InterPro" id="IPR034015">
    <property type="entry name" value="M1_LTA4H"/>
</dbReference>
<feature type="domain" description="Peptidase M1 membrane alanine aminopeptidase" evidence="8">
    <location>
        <begin position="1"/>
        <end position="27"/>
    </location>
</feature>
<evidence type="ECO:0000256" key="7">
    <source>
        <dbReference type="PIRSR" id="PIRSR634015-3"/>
    </source>
</evidence>
<comment type="cofactor">
    <cofactor evidence="7">
        <name>Zn(2+)</name>
        <dbReference type="ChEBI" id="CHEBI:29105"/>
    </cofactor>
    <text evidence="7">Binds 1 zinc ion per subunit.</text>
</comment>
<comment type="similarity">
    <text evidence="1">Belongs to the peptidase M1 family.</text>
</comment>
<keyword evidence="6" id="KW-0482">Metalloprotease</keyword>
<dbReference type="AlphaFoldDB" id="A0AA38GNF3"/>
<evidence type="ECO:0000256" key="3">
    <source>
        <dbReference type="ARBA" id="ARBA00022723"/>
    </source>
</evidence>
<dbReference type="PANTHER" id="PTHR45726:SF3">
    <property type="entry name" value="LEUKOTRIENE A-4 HYDROLASE"/>
    <property type="match status" value="1"/>
</dbReference>
<protein>
    <recommendedName>
        <fullName evidence="12">Leukotriene A-4 hydrolase</fullName>
    </recommendedName>
</protein>
<evidence type="ECO:0000256" key="6">
    <source>
        <dbReference type="ARBA" id="ARBA00023049"/>
    </source>
</evidence>
<dbReference type="InterPro" id="IPR038502">
    <property type="entry name" value="M1_LTA-4_hydro/amino_C_sf"/>
</dbReference>
<dbReference type="EMBL" id="JAHRHJ020000002">
    <property type="protein sequence ID" value="KAH9325052.1"/>
    <property type="molecule type" value="Genomic_DNA"/>
</dbReference>
<evidence type="ECO:0000256" key="2">
    <source>
        <dbReference type="ARBA" id="ARBA00022670"/>
    </source>
</evidence>
<keyword evidence="11" id="KW-1185">Reference proteome</keyword>
<keyword evidence="5 7" id="KW-0862">Zinc</keyword>
<dbReference type="Proteomes" id="UP000824469">
    <property type="component" value="Unassembled WGS sequence"/>
</dbReference>
<sequence length="161" mass="18464">VVAHELAHSWTGNIITNVSNNDFWLNEVGCLAFDEFLKKYILKFKFQSIDTDTFLAFLKKILSGIENEVDLDLWIDGVGLPTDVMEPVSAIHKKIWGLDLHFGLSESKNWEVKFAFLIISVYSGYRGLFGEIEKCLKEVGRMMFLRPLYTFEGHLDEIGLL</sequence>
<feature type="binding site" evidence="7">
    <location>
        <position position="4"/>
    </location>
    <ligand>
        <name>Zn(2+)</name>
        <dbReference type="ChEBI" id="CHEBI:29105"/>
        <note>catalytic</note>
    </ligand>
</feature>
<dbReference type="GO" id="GO:0005829">
    <property type="term" value="C:cytosol"/>
    <property type="evidence" value="ECO:0007669"/>
    <property type="project" value="TreeGrafter"/>
</dbReference>
<evidence type="ECO:0000256" key="1">
    <source>
        <dbReference type="ARBA" id="ARBA00010136"/>
    </source>
</evidence>
<organism evidence="10 11">
    <name type="scientific">Taxus chinensis</name>
    <name type="common">Chinese yew</name>
    <name type="synonym">Taxus wallichiana var. chinensis</name>
    <dbReference type="NCBI Taxonomy" id="29808"/>
    <lineage>
        <taxon>Eukaryota</taxon>
        <taxon>Viridiplantae</taxon>
        <taxon>Streptophyta</taxon>
        <taxon>Embryophyta</taxon>
        <taxon>Tracheophyta</taxon>
        <taxon>Spermatophyta</taxon>
        <taxon>Pinopsida</taxon>
        <taxon>Pinidae</taxon>
        <taxon>Conifers II</taxon>
        <taxon>Cupressales</taxon>
        <taxon>Taxaceae</taxon>
        <taxon>Taxus</taxon>
    </lineage>
</organism>
<dbReference type="SUPFAM" id="SSF55486">
    <property type="entry name" value="Metalloproteases ('zincins'), catalytic domain"/>
    <property type="match status" value="1"/>
</dbReference>
<keyword evidence="4" id="KW-0378">Hydrolase</keyword>
<dbReference type="PANTHER" id="PTHR45726">
    <property type="entry name" value="LEUKOTRIENE A-4 HYDROLASE"/>
    <property type="match status" value="1"/>
</dbReference>
<evidence type="ECO:0000313" key="11">
    <source>
        <dbReference type="Proteomes" id="UP000824469"/>
    </source>
</evidence>
<dbReference type="Pfam" id="PF09127">
    <property type="entry name" value="Leuk-A4-hydro_C"/>
    <property type="match status" value="1"/>
</dbReference>
<dbReference type="GO" id="GO:0006508">
    <property type="term" value="P:proteolysis"/>
    <property type="evidence" value="ECO:0007669"/>
    <property type="project" value="UniProtKB-KW"/>
</dbReference>
<keyword evidence="2" id="KW-0645">Protease</keyword>
<dbReference type="Gene3D" id="1.25.40.320">
    <property type="entry name" value="Peptidase M1, leukotriene A4 hydrolase/aminopeptidase C-terminal domain"/>
    <property type="match status" value="1"/>
</dbReference>
<dbReference type="InterPro" id="IPR027268">
    <property type="entry name" value="Peptidase_M4/M1_CTD_sf"/>
</dbReference>
<evidence type="ECO:0000256" key="4">
    <source>
        <dbReference type="ARBA" id="ARBA00022801"/>
    </source>
</evidence>
<feature type="binding site" evidence="7">
    <location>
        <position position="27"/>
    </location>
    <ligand>
        <name>Zn(2+)</name>
        <dbReference type="ChEBI" id="CHEBI:29105"/>
        <note>catalytic</note>
    </ligand>
</feature>
<feature type="domain" description="Peptidase M1 leukotriene A4 hydrolase/aminopeptidase C-terminal" evidence="9">
    <location>
        <begin position="92"/>
        <end position="150"/>
    </location>
</feature>
<feature type="non-terminal residue" evidence="10">
    <location>
        <position position="161"/>
    </location>
</feature>
<proteinExistence type="inferred from homology"/>
<evidence type="ECO:0000256" key="5">
    <source>
        <dbReference type="ARBA" id="ARBA00022833"/>
    </source>
</evidence>
<gene>
    <name evidence="10" type="ORF">KI387_005230</name>
</gene>
<dbReference type="GO" id="GO:0008237">
    <property type="term" value="F:metallopeptidase activity"/>
    <property type="evidence" value="ECO:0007669"/>
    <property type="project" value="UniProtKB-KW"/>
</dbReference>
<dbReference type="InterPro" id="IPR016024">
    <property type="entry name" value="ARM-type_fold"/>
</dbReference>
<comment type="caution">
    <text evidence="10">The sequence shown here is derived from an EMBL/GenBank/DDBJ whole genome shotgun (WGS) entry which is preliminary data.</text>
</comment>
<dbReference type="InterPro" id="IPR014782">
    <property type="entry name" value="Peptidase_M1_dom"/>
</dbReference>
<dbReference type="Pfam" id="PF01433">
    <property type="entry name" value="Peptidase_M1"/>
    <property type="match status" value="1"/>
</dbReference>
<dbReference type="Gene3D" id="1.10.390.10">
    <property type="entry name" value="Neutral Protease Domain 2"/>
    <property type="match status" value="1"/>
</dbReference>
<accession>A0AA38GNF3</accession>
<reference evidence="10 11" key="1">
    <citation type="journal article" date="2021" name="Nat. Plants">
        <title>The Taxus genome provides insights into paclitaxel biosynthesis.</title>
        <authorList>
            <person name="Xiong X."/>
            <person name="Gou J."/>
            <person name="Liao Q."/>
            <person name="Li Y."/>
            <person name="Zhou Q."/>
            <person name="Bi G."/>
            <person name="Li C."/>
            <person name="Du R."/>
            <person name="Wang X."/>
            <person name="Sun T."/>
            <person name="Guo L."/>
            <person name="Liang H."/>
            <person name="Lu P."/>
            <person name="Wu Y."/>
            <person name="Zhang Z."/>
            <person name="Ro D.K."/>
            <person name="Shang Y."/>
            <person name="Huang S."/>
            <person name="Yan J."/>
        </authorList>
    </citation>
    <scope>NUCLEOTIDE SEQUENCE [LARGE SCALE GENOMIC DNA]</scope>
    <source>
        <strain evidence="10">Ta-2019</strain>
    </source>
</reference>
<evidence type="ECO:0000259" key="8">
    <source>
        <dbReference type="Pfam" id="PF01433"/>
    </source>
</evidence>
<dbReference type="SUPFAM" id="SSF48371">
    <property type="entry name" value="ARM repeat"/>
    <property type="match status" value="1"/>
</dbReference>
<evidence type="ECO:0000259" key="9">
    <source>
        <dbReference type="Pfam" id="PF09127"/>
    </source>
</evidence>
<name>A0AA38GNF3_TAXCH</name>
<evidence type="ECO:0000313" key="10">
    <source>
        <dbReference type="EMBL" id="KAH9325052.1"/>
    </source>
</evidence>
<dbReference type="GO" id="GO:0008270">
    <property type="term" value="F:zinc ion binding"/>
    <property type="evidence" value="ECO:0007669"/>
    <property type="project" value="InterPro"/>
</dbReference>
<keyword evidence="3 7" id="KW-0479">Metal-binding</keyword>
<feature type="binding site" evidence="7">
    <location>
        <position position="8"/>
    </location>
    <ligand>
        <name>Zn(2+)</name>
        <dbReference type="ChEBI" id="CHEBI:29105"/>
        <note>catalytic</note>
    </ligand>
</feature>